<reference evidence="2 3" key="1">
    <citation type="submission" date="2019-10" db="EMBL/GenBank/DDBJ databases">
        <title>Actinomadura rubteroloni sp. nov. and Actinomadura macrotermitis sp. nov., isolated from the gut of fungus growing-termite Macrotermes natalensis.</title>
        <authorList>
            <person name="Benndorf R."/>
            <person name="Martin K."/>
            <person name="Kuefner M."/>
            <person name="De Beer W."/>
            <person name="Kaster A.-K."/>
            <person name="Vollmers J."/>
            <person name="Poulsen M."/>
            <person name="Beemelmanns C."/>
        </authorList>
    </citation>
    <scope>NUCLEOTIDE SEQUENCE [LARGE SCALE GENOMIC DNA]</scope>
    <source>
        <strain evidence="2 3">RB68</strain>
    </source>
</reference>
<evidence type="ECO:0000259" key="1">
    <source>
        <dbReference type="Pfam" id="PF04149"/>
    </source>
</evidence>
<protein>
    <recommendedName>
        <fullName evidence="1">DUF397 domain-containing protein</fullName>
    </recommendedName>
</protein>
<dbReference type="Pfam" id="PF04149">
    <property type="entry name" value="DUF397"/>
    <property type="match status" value="1"/>
</dbReference>
<evidence type="ECO:0000313" key="3">
    <source>
        <dbReference type="Proteomes" id="UP000487268"/>
    </source>
</evidence>
<comment type="caution">
    <text evidence="2">The sequence shown here is derived from an EMBL/GenBank/DDBJ whole genome shotgun (WGS) entry which is preliminary data.</text>
</comment>
<gene>
    <name evidence="2" type="ORF">ACRB68_18020</name>
</gene>
<dbReference type="RefSeq" id="WP_153531649.1">
    <property type="nucleotide sequence ID" value="NZ_WEGH01000001.1"/>
</dbReference>
<dbReference type="InterPro" id="IPR007278">
    <property type="entry name" value="DUF397"/>
</dbReference>
<feature type="domain" description="DUF397" evidence="1">
    <location>
        <begin position="10"/>
        <end position="62"/>
    </location>
</feature>
<dbReference type="Proteomes" id="UP000487268">
    <property type="component" value="Unassembled WGS sequence"/>
</dbReference>
<dbReference type="AlphaFoldDB" id="A0A7K0BRK1"/>
<sequence>METLGLETIHWVKSSHSGGGGNQCVEIATWDGVILARDSKNPAGPRLIFDRVSWAGFIGQVKSGSFDQVD</sequence>
<dbReference type="OrthoDB" id="3432106at2"/>
<dbReference type="EMBL" id="WEGH01000001">
    <property type="protein sequence ID" value="MQY03757.1"/>
    <property type="molecule type" value="Genomic_DNA"/>
</dbReference>
<name>A0A7K0BRK1_9ACTN</name>
<accession>A0A7K0BRK1</accession>
<proteinExistence type="predicted"/>
<keyword evidence="3" id="KW-1185">Reference proteome</keyword>
<organism evidence="2 3">
    <name type="scientific">Actinomadura macrotermitis</name>
    <dbReference type="NCBI Taxonomy" id="2585200"/>
    <lineage>
        <taxon>Bacteria</taxon>
        <taxon>Bacillati</taxon>
        <taxon>Actinomycetota</taxon>
        <taxon>Actinomycetes</taxon>
        <taxon>Streptosporangiales</taxon>
        <taxon>Thermomonosporaceae</taxon>
        <taxon>Actinomadura</taxon>
    </lineage>
</organism>
<evidence type="ECO:0000313" key="2">
    <source>
        <dbReference type="EMBL" id="MQY03757.1"/>
    </source>
</evidence>